<dbReference type="AlphaFoldDB" id="A0A0A9CJ45"/>
<reference evidence="1" key="1">
    <citation type="submission" date="2014-09" db="EMBL/GenBank/DDBJ databases">
        <authorList>
            <person name="Magalhaes I.L.F."/>
            <person name="Oliveira U."/>
            <person name="Santos F.R."/>
            <person name="Vidigal T.H.D.A."/>
            <person name="Brescovit A.D."/>
            <person name="Santos A.J."/>
        </authorList>
    </citation>
    <scope>NUCLEOTIDE SEQUENCE</scope>
    <source>
        <tissue evidence="1">Shoot tissue taken approximately 20 cm above the soil surface</tissue>
    </source>
</reference>
<proteinExistence type="predicted"/>
<accession>A0A0A9CJ45</accession>
<protein>
    <submittedName>
        <fullName evidence="1">Uncharacterized protein</fullName>
    </submittedName>
</protein>
<organism evidence="1">
    <name type="scientific">Arundo donax</name>
    <name type="common">Giant reed</name>
    <name type="synonym">Donax arundinaceus</name>
    <dbReference type="NCBI Taxonomy" id="35708"/>
    <lineage>
        <taxon>Eukaryota</taxon>
        <taxon>Viridiplantae</taxon>
        <taxon>Streptophyta</taxon>
        <taxon>Embryophyta</taxon>
        <taxon>Tracheophyta</taxon>
        <taxon>Spermatophyta</taxon>
        <taxon>Magnoliopsida</taxon>
        <taxon>Liliopsida</taxon>
        <taxon>Poales</taxon>
        <taxon>Poaceae</taxon>
        <taxon>PACMAD clade</taxon>
        <taxon>Arundinoideae</taxon>
        <taxon>Arundineae</taxon>
        <taxon>Arundo</taxon>
    </lineage>
</organism>
<reference evidence="1" key="2">
    <citation type="journal article" date="2015" name="Data Brief">
        <title>Shoot transcriptome of the giant reed, Arundo donax.</title>
        <authorList>
            <person name="Barrero R.A."/>
            <person name="Guerrero F.D."/>
            <person name="Moolhuijzen P."/>
            <person name="Goolsby J.A."/>
            <person name="Tidwell J."/>
            <person name="Bellgard S.E."/>
            <person name="Bellgard M.I."/>
        </authorList>
    </citation>
    <scope>NUCLEOTIDE SEQUENCE</scope>
    <source>
        <tissue evidence="1">Shoot tissue taken approximately 20 cm above the soil surface</tissue>
    </source>
</reference>
<sequence>MNYWHCKTSCSLILRSTHPANKLPYESKIQMITVSILTVTISGNKPLQSLDFSYPITYRTPNQQSIKEKQIPLVSTM</sequence>
<dbReference type="EMBL" id="GBRH01221566">
    <property type="protein sequence ID" value="JAD76329.1"/>
    <property type="molecule type" value="Transcribed_RNA"/>
</dbReference>
<evidence type="ECO:0000313" key="1">
    <source>
        <dbReference type="EMBL" id="JAD76329.1"/>
    </source>
</evidence>
<name>A0A0A9CJ45_ARUDO</name>